<organism evidence="1 2">
    <name type="scientific">Caerostris darwini</name>
    <dbReference type="NCBI Taxonomy" id="1538125"/>
    <lineage>
        <taxon>Eukaryota</taxon>
        <taxon>Metazoa</taxon>
        <taxon>Ecdysozoa</taxon>
        <taxon>Arthropoda</taxon>
        <taxon>Chelicerata</taxon>
        <taxon>Arachnida</taxon>
        <taxon>Araneae</taxon>
        <taxon>Araneomorphae</taxon>
        <taxon>Entelegynae</taxon>
        <taxon>Araneoidea</taxon>
        <taxon>Araneidae</taxon>
        <taxon>Caerostris</taxon>
    </lineage>
</organism>
<evidence type="ECO:0000313" key="2">
    <source>
        <dbReference type="Proteomes" id="UP001054837"/>
    </source>
</evidence>
<evidence type="ECO:0000313" key="1">
    <source>
        <dbReference type="EMBL" id="GIY29858.1"/>
    </source>
</evidence>
<reference evidence="1 2" key="1">
    <citation type="submission" date="2021-06" db="EMBL/GenBank/DDBJ databases">
        <title>Caerostris darwini draft genome.</title>
        <authorList>
            <person name="Kono N."/>
            <person name="Arakawa K."/>
        </authorList>
    </citation>
    <scope>NUCLEOTIDE SEQUENCE [LARGE SCALE GENOMIC DNA]</scope>
</reference>
<dbReference type="Proteomes" id="UP001054837">
    <property type="component" value="Unassembled WGS sequence"/>
</dbReference>
<dbReference type="EMBL" id="BPLQ01007403">
    <property type="protein sequence ID" value="GIY29858.1"/>
    <property type="molecule type" value="Genomic_DNA"/>
</dbReference>
<keyword evidence="2" id="KW-1185">Reference proteome</keyword>
<sequence>MTIGRFVESFFAEKVTLLYHFRGAFCRGTGVFRGSSIRLSTSRSHIVPAPYEKSRHCYSATLREMYFPTLHGNVGYLRNFLSFLLPLKNLANNIVTFPSQVRSIVLFFQSGFILWFIQKNRTFSAV</sequence>
<gene>
    <name evidence="1" type="ORF">CDAR_312121</name>
</gene>
<accession>A0AAV4S5T4</accession>
<protein>
    <submittedName>
        <fullName evidence="1">Uncharacterized protein</fullName>
    </submittedName>
</protein>
<dbReference type="AlphaFoldDB" id="A0AAV4S5T4"/>
<proteinExistence type="predicted"/>
<comment type="caution">
    <text evidence="1">The sequence shown here is derived from an EMBL/GenBank/DDBJ whole genome shotgun (WGS) entry which is preliminary data.</text>
</comment>
<name>A0AAV4S5T4_9ARAC</name>